<sequence length="320" mass="34694">MAAPVTVINHPTDPNSHLLFFLNGTKQQLAMEVRPVIAPQQYTPFVNNGVNQGVIANPSSLVAVYKKGVPTVYGITQPGVSDQAKYVSTVSPVFNPIASGPGALTDKPGLAACSDEDGNDWVYYLQLPTGGSAYQVTEFLVDGNNTTPNIQYSASTPSPGTNMVAVYFKATKDRFIMYSNTEKRKLLYWINSTDQSQNSIMSTASVNPSSPLAVASVEGSDSNGPYLNIFLYYMDGNQFLNRVAGRASGTAIRWYQNTVLTGAANMKATTLMTATTDGTKVYVYYIKDGSTSGYAPYSETIQSGWFTDKEKENVPRHDKS</sequence>
<evidence type="ECO:0000313" key="1">
    <source>
        <dbReference type="EMBL" id="KAJ9158100.1"/>
    </source>
</evidence>
<accession>A0AA38S8B8</accession>
<protein>
    <recommendedName>
        <fullName evidence="3">Fucose-specific lectin</fullName>
    </recommendedName>
</protein>
<keyword evidence="2" id="KW-1185">Reference proteome</keyword>
<dbReference type="SUPFAM" id="SSF89372">
    <property type="entry name" value="Fucose-specific lectin"/>
    <property type="match status" value="1"/>
</dbReference>
<organism evidence="1 2">
    <name type="scientific">Coniochaeta hoffmannii</name>
    <dbReference type="NCBI Taxonomy" id="91930"/>
    <lineage>
        <taxon>Eukaryota</taxon>
        <taxon>Fungi</taxon>
        <taxon>Dikarya</taxon>
        <taxon>Ascomycota</taxon>
        <taxon>Pezizomycotina</taxon>
        <taxon>Sordariomycetes</taxon>
        <taxon>Sordariomycetidae</taxon>
        <taxon>Coniochaetales</taxon>
        <taxon>Coniochaetaceae</taxon>
        <taxon>Coniochaeta</taxon>
    </lineage>
</organism>
<gene>
    <name evidence="1" type="ORF">NKR19_g3594</name>
</gene>
<dbReference type="EMBL" id="JANBVN010000041">
    <property type="protein sequence ID" value="KAJ9158100.1"/>
    <property type="molecule type" value="Genomic_DNA"/>
</dbReference>
<comment type="caution">
    <text evidence="1">The sequence shown here is derived from an EMBL/GenBank/DDBJ whole genome shotgun (WGS) entry which is preliminary data.</text>
</comment>
<proteinExistence type="predicted"/>
<reference evidence="1" key="1">
    <citation type="submission" date="2022-07" db="EMBL/GenBank/DDBJ databases">
        <title>Fungi with potential for degradation of polypropylene.</title>
        <authorList>
            <person name="Gostincar C."/>
        </authorList>
    </citation>
    <scope>NUCLEOTIDE SEQUENCE</scope>
    <source>
        <strain evidence="1">EXF-13287</strain>
    </source>
</reference>
<dbReference type="AlphaFoldDB" id="A0AA38S8B8"/>
<dbReference type="Gene3D" id="2.120.10.70">
    <property type="entry name" value="Fucose-specific lectin"/>
    <property type="match status" value="1"/>
</dbReference>
<evidence type="ECO:0008006" key="3">
    <source>
        <dbReference type="Google" id="ProtNLM"/>
    </source>
</evidence>
<evidence type="ECO:0000313" key="2">
    <source>
        <dbReference type="Proteomes" id="UP001174691"/>
    </source>
</evidence>
<name>A0AA38S8B8_9PEZI</name>
<dbReference type="Proteomes" id="UP001174691">
    <property type="component" value="Unassembled WGS sequence"/>
</dbReference>